<protein>
    <submittedName>
        <fullName evidence="1">ABC-type transport system, periplasmic component-like protein</fullName>
    </submittedName>
</protein>
<organism evidence="1 2">
    <name type="scientific">Desulfotignum phosphitoxidans DSM 13687</name>
    <dbReference type="NCBI Taxonomy" id="1286635"/>
    <lineage>
        <taxon>Bacteria</taxon>
        <taxon>Pseudomonadati</taxon>
        <taxon>Thermodesulfobacteriota</taxon>
        <taxon>Desulfobacteria</taxon>
        <taxon>Desulfobacterales</taxon>
        <taxon>Desulfobacteraceae</taxon>
        <taxon>Desulfotignum</taxon>
    </lineage>
</organism>
<dbReference type="AlphaFoldDB" id="S0FZ45"/>
<sequence>MNRRACKINIWILVTAGILCWLLMPFYAAARDVRQVVVVVTMQLPACETHLTHFVDRLEQIGEQSGIDIDLITIRANGDRQFAENQLKKILKKGRPDVVATIATLASQAAVTVFKDTGVPIFFFQVSDPVGAGLIQKIGEPTGTNVTGRVFTVPAKVRTDLIMRLVTQTVPPDRPVVFGYIHSTYPSAMGDIRQLKTIAAQENHFRFAVHDVMYEKGPDGMPVMLAAAAKGVQTLSDRVDFWWEPQGPLGEHPDYTRLLLERSTVPVAMGQTMDSVKMGALLHITPDLEAGGREAANFVAAFLKGADPGTIPVTAPARFQLGINLTTALNLNIVVPPDILALAGNHVYR</sequence>
<dbReference type="PANTHER" id="PTHR35271">
    <property type="entry name" value="ABC TRANSPORTER, SUBSTRATE-BINDING LIPOPROTEIN-RELATED"/>
    <property type="match status" value="1"/>
</dbReference>
<name>S0FZ45_9BACT</name>
<dbReference type="InterPro" id="IPR007487">
    <property type="entry name" value="ABC_transpt-TYRBP-like"/>
</dbReference>
<dbReference type="Pfam" id="PF04392">
    <property type="entry name" value="ABC_sub_bind"/>
    <property type="match status" value="2"/>
</dbReference>
<reference evidence="1 2" key="1">
    <citation type="journal article" date="2013" name="Genome Announc.">
        <title>Draft Genome Sequence of Desulfotignum phosphitoxidans DSM 13687 Strain FiPS-3.</title>
        <authorList>
            <person name="Poehlein A."/>
            <person name="Daniel R."/>
            <person name="Simeonova D.D."/>
        </authorList>
    </citation>
    <scope>NUCLEOTIDE SEQUENCE [LARGE SCALE GENOMIC DNA]</scope>
    <source>
        <strain evidence="1 2">DSM 13687</strain>
    </source>
</reference>
<dbReference type="EMBL" id="APJX01000003">
    <property type="protein sequence ID" value="EMS79940.1"/>
    <property type="molecule type" value="Genomic_DNA"/>
</dbReference>
<evidence type="ECO:0000313" key="1">
    <source>
        <dbReference type="EMBL" id="EMS79940.1"/>
    </source>
</evidence>
<keyword evidence="2" id="KW-1185">Reference proteome</keyword>
<dbReference type="OrthoDB" id="9776955at2"/>
<dbReference type="PANTHER" id="PTHR35271:SF1">
    <property type="entry name" value="ABC TRANSPORTER, SUBSTRATE-BINDING LIPOPROTEIN"/>
    <property type="match status" value="1"/>
</dbReference>
<dbReference type="Gene3D" id="3.40.50.2300">
    <property type="match status" value="2"/>
</dbReference>
<proteinExistence type="predicted"/>
<dbReference type="Proteomes" id="UP000014216">
    <property type="component" value="Unassembled WGS sequence"/>
</dbReference>
<dbReference type="RefSeq" id="WP_006965268.1">
    <property type="nucleotide sequence ID" value="NZ_APJX01000003.1"/>
</dbReference>
<accession>S0FZ45</accession>
<gene>
    <name evidence="1" type="ORF">Dpo_3c00820</name>
</gene>
<evidence type="ECO:0000313" key="2">
    <source>
        <dbReference type="Proteomes" id="UP000014216"/>
    </source>
</evidence>
<comment type="caution">
    <text evidence="1">The sequence shown here is derived from an EMBL/GenBank/DDBJ whole genome shotgun (WGS) entry which is preliminary data.</text>
</comment>